<evidence type="ECO:0000313" key="2">
    <source>
        <dbReference type="Proteomes" id="UP000631694"/>
    </source>
</evidence>
<reference evidence="1" key="1">
    <citation type="submission" date="2020-12" db="EMBL/GenBank/DDBJ databases">
        <title>Methylobrevis albus sp. nov., isolated from fresh water lack sediment.</title>
        <authorList>
            <person name="Zou Q."/>
        </authorList>
    </citation>
    <scope>NUCLEOTIDE SEQUENCE</scope>
    <source>
        <strain evidence="1">L22</strain>
    </source>
</reference>
<dbReference type="Proteomes" id="UP000631694">
    <property type="component" value="Unassembled WGS sequence"/>
</dbReference>
<dbReference type="RefSeq" id="WP_197312648.1">
    <property type="nucleotide sequence ID" value="NZ_JADZLT010000055.1"/>
</dbReference>
<proteinExistence type="predicted"/>
<protein>
    <submittedName>
        <fullName evidence="1">Uncharacterized protein</fullName>
    </submittedName>
</protein>
<sequence>MLANEWNGRKVCFTSDIYKVDDRERLRLPNPHALNVEWIASLFAPVFAEITGAAAETVLADDYPAPTARLAAYRRLGLEFSTDGWARLHAGIDDAWLCERIGDLFAGSLVVGFETPPYLARILRAQGIPLIDTTIHPVRFMPDYVFGMRSNVPDLHARLGAFAMADEAIRDEARLSRARSIRAFRRGWPEAGAAVFFGQIAVDSSLIVDGRMAGLADVTRALADLRDTYPHVYYRPHPHIERRRAVEAAVAEVGGITWTEAAAYDLLAVPTVAAVASLSSSVLHEARYFGVPARRVLANRDPALDGDTGTGLPAFLPMHPDILGIAAWRHVLGAAPAPAPGGRRLQDGALRTSINMTWGR</sequence>
<gene>
    <name evidence="1" type="ORF">I5731_17230</name>
</gene>
<keyword evidence="2" id="KW-1185">Reference proteome</keyword>
<dbReference type="EMBL" id="JADZLT010000055">
    <property type="protein sequence ID" value="MBH0239568.1"/>
    <property type="molecule type" value="Genomic_DNA"/>
</dbReference>
<comment type="caution">
    <text evidence="1">The sequence shown here is derived from an EMBL/GenBank/DDBJ whole genome shotgun (WGS) entry which is preliminary data.</text>
</comment>
<organism evidence="1 2">
    <name type="scientific">Methylobrevis albus</name>
    <dbReference type="NCBI Taxonomy" id="2793297"/>
    <lineage>
        <taxon>Bacteria</taxon>
        <taxon>Pseudomonadati</taxon>
        <taxon>Pseudomonadota</taxon>
        <taxon>Alphaproteobacteria</taxon>
        <taxon>Hyphomicrobiales</taxon>
        <taxon>Pleomorphomonadaceae</taxon>
        <taxon>Methylobrevis</taxon>
    </lineage>
</organism>
<evidence type="ECO:0000313" key="1">
    <source>
        <dbReference type="EMBL" id="MBH0239568.1"/>
    </source>
</evidence>
<accession>A0A931I5C3</accession>
<dbReference type="AlphaFoldDB" id="A0A931I5C3"/>
<name>A0A931I5C3_9HYPH</name>